<dbReference type="EMBL" id="CP054139">
    <property type="protein sequence ID" value="QKJ32560.1"/>
    <property type="molecule type" value="Genomic_DNA"/>
</dbReference>
<evidence type="ECO:0000313" key="3">
    <source>
        <dbReference type="Proteomes" id="UP000505355"/>
    </source>
</evidence>
<name>A0A7D4UQC9_9SPHI</name>
<dbReference type="Proteomes" id="UP000505355">
    <property type="component" value="Chromosome"/>
</dbReference>
<organism evidence="2 3">
    <name type="scientific">Mucilaginibacter mali</name>
    <dbReference type="NCBI Taxonomy" id="2740462"/>
    <lineage>
        <taxon>Bacteria</taxon>
        <taxon>Pseudomonadati</taxon>
        <taxon>Bacteroidota</taxon>
        <taxon>Sphingobacteriia</taxon>
        <taxon>Sphingobacteriales</taxon>
        <taxon>Sphingobacteriaceae</taxon>
        <taxon>Mucilaginibacter</taxon>
    </lineage>
</organism>
<evidence type="ECO:0000313" key="2">
    <source>
        <dbReference type="EMBL" id="QKJ32560.1"/>
    </source>
</evidence>
<gene>
    <name evidence="2" type="ORF">HQ865_23280</name>
</gene>
<keyword evidence="3" id="KW-1185">Reference proteome</keyword>
<reference evidence="2 3" key="1">
    <citation type="submission" date="2020-05" db="EMBL/GenBank/DDBJ databases">
        <title>Mucilaginibacter mali sp. nov.</title>
        <authorList>
            <person name="Kim H.S."/>
            <person name="Lee K.C."/>
            <person name="Suh M.K."/>
            <person name="Kim J.-S."/>
            <person name="Han K.-I."/>
            <person name="Eom M.K."/>
            <person name="Shin Y.K."/>
            <person name="Lee J.-S."/>
        </authorList>
    </citation>
    <scope>NUCLEOTIDE SEQUENCE [LARGE SCALE GENOMIC DNA]</scope>
    <source>
        <strain evidence="2 3">G2-14</strain>
    </source>
</reference>
<feature type="compositionally biased region" description="Basic and acidic residues" evidence="1">
    <location>
        <begin position="136"/>
        <end position="148"/>
    </location>
</feature>
<evidence type="ECO:0000256" key="1">
    <source>
        <dbReference type="SAM" id="MobiDB-lite"/>
    </source>
</evidence>
<feature type="region of interest" description="Disordered" evidence="1">
    <location>
        <begin position="130"/>
        <end position="151"/>
    </location>
</feature>
<dbReference type="KEGG" id="mmab:HQ865_23280"/>
<dbReference type="AlphaFoldDB" id="A0A7D4UQC9"/>
<proteinExistence type="predicted"/>
<accession>A0A7D4UQC9</accession>
<sequence length="166" mass="18292">MSKLNPTSRGNGGVKKSQLQKLVDNYYEVIKKKDENGNIVDLDRTKDSKSVWFTKAAIDQMFADHGCNAENNNEFGLRVYFAVHKTGVLHRDHEIPSHYHNQQTVILVPTKNINGQRDRDLIKNDEDLVEAGADGKSGDTEGEGDGRGVNHGLICPPDTGCGCAID</sequence>
<protein>
    <submittedName>
        <fullName evidence="2">Uncharacterized protein</fullName>
    </submittedName>
</protein>
<dbReference type="RefSeq" id="WP_173417209.1">
    <property type="nucleotide sequence ID" value="NZ_CP054139.1"/>
</dbReference>